<keyword evidence="2" id="KW-0996">Nickel insertion</keyword>
<evidence type="ECO:0000313" key="5">
    <source>
        <dbReference type="Proteomes" id="UP000640052"/>
    </source>
</evidence>
<evidence type="ECO:0000256" key="1">
    <source>
        <dbReference type="ARBA" id="ARBA00023186"/>
    </source>
</evidence>
<dbReference type="AlphaFoldDB" id="A0A919QI73"/>
<dbReference type="Proteomes" id="UP000640052">
    <property type="component" value="Unassembled WGS sequence"/>
</dbReference>
<dbReference type="GO" id="GO:0016151">
    <property type="term" value="F:nickel cation binding"/>
    <property type="evidence" value="ECO:0007669"/>
    <property type="project" value="UniProtKB-UniRule"/>
</dbReference>
<dbReference type="InterPro" id="IPR002669">
    <property type="entry name" value="UreD"/>
</dbReference>
<comment type="caution">
    <text evidence="4">The sequence shown here is derived from an EMBL/GenBank/DDBJ whole genome shotgun (WGS) entry which is preliminary data.</text>
</comment>
<proteinExistence type="inferred from homology"/>
<reference evidence="4" key="1">
    <citation type="submission" date="2021-01" db="EMBL/GenBank/DDBJ databases">
        <title>Whole genome shotgun sequence of Acrocarpospora phusangensis NBRC 108782.</title>
        <authorList>
            <person name="Komaki H."/>
            <person name="Tamura T."/>
        </authorList>
    </citation>
    <scope>NUCLEOTIDE SEQUENCE</scope>
    <source>
        <strain evidence="4">NBRC 108782</strain>
    </source>
</reference>
<comment type="similarity">
    <text evidence="2">Belongs to the UreD family.</text>
</comment>
<dbReference type="HAMAP" id="MF_01384">
    <property type="entry name" value="UreD"/>
    <property type="match status" value="1"/>
</dbReference>
<dbReference type="RefSeq" id="WP_239162126.1">
    <property type="nucleotide sequence ID" value="NZ_BOOA01000071.1"/>
</dbReference>
<dbReference type="EMBL" id="BOOA01000071">
    <property type="protein sequence ID" value="GIH28078.1"/>
    <property type="molecule type" value="Genomic_DNA"/>
</dbReference>
<keyword evidence="2" id="KW-0963">Cytoplasm</keyword>
<evidence type="ECO:0000256" key="3">
    <source>
        <dbReference type="SAM" id="MobiDB-lite"/>
    </source>
</evidence>
<evidence type="ECO:0000256" key="2">
    <source>
        <dbReference type="HAMAP-Rule" id="MF_01384"/>
    </source>
</evidence>
<keyword evidence="5" id="KW-1185">Reference proteome</keyword>
<comment type="subcellular location">
    <subcellularLocation>
        <location evidence="2">Cytoplasm</location>
    </subcellularLocation>
</comment>
<comment type="function">
    <text evidence="2">Required for maturation of urease via the functional incorporation of the urease nickel metallocenter.</text>
</comment>
<evidence type="ECO:0000313" key="4">
    <source>
        <dbReference type="EMBL" id="GIH28078.1"/>
    </source>
</evidence>
<dbReference type="Pfam" id="PF01774">
    <property type="entry name" value="UreD"/>
    <property type="match status" value="1"/>
</dbReference>
<feature type="region of interest" description="Disordered" evidence="3">
    <location>
        <begin position="1"/>
        <end position="28"/>
    </location>
</feature>
<gene>
    <name evidence="2 4" type="primary">ureD</name>
    <name evidence="4" type="ORF">Aph01nite_63880</name>
</gene>
<dbReference type="GO" id="GO:0005737">
    <property type="term" value="C:cytoplasm"/>
    <property type="evidence" value="ECO:0007669"/>
    <property type="project" value="UniProtKB-SubCell"/>
</dbReference>
<organism evidence="4 5">
    <name type="scientific">Acrocarpospora phusangensis</name>
    <dbReference type="NCBI Taxonomy" id="1070424"/>
    <lineage>
        <taxon>Bacteria</taxon>
        <taxon>Bacillati</taxon>
        <taxon>Actinomycetota</taxon>
        <taxon>Actinomycetes</taxon>
        <taxon>Streptosporangiales</taxon>
        <taxon>Streptosporangiaceae</taxon>
        <taxon>Acrocarpospora</taxon>
    </lineage>
</organism>
<keyword evidence="1 2" id="KW-0143">Chaperone</keyword>
<accession>A0A919QI73</accession>
<protein>
    <recommendedName>
        <fullName evidence="2">Urease accessory protein UreD</fullName>
    </recommendedName>
</protein>
<feature type="compositionally biased region" description="Polar residues" evidence="3">
    <location>
        <begin position="7"/>
        <end position="22"/>
    </location>
</feature>
<comment type="subunit">
    <text evidence="2">UreD, UreF and UreG form a complex that acts as a GTP-hydrolysis-dependent molecular chaperone, activating the urease apoprotein by helping to assemble the nickel containing metallocenter of UreC. The UreE protein probably delivers the nickel.</text>
</comment>
<name>A0A919QI73_9ACTN</name>
<sequence>MPIRSPNGWSASSTPGTTNTPIRSEPPGLRARAVIRTEYDAACPGGTRLETLRSDPPLTLRQTAPGVVHLVATAAGPLDGDHLGLSIDVAPGTSLSVFSVASTLALPGRSRLTVTARVGPGASLRYSPEPLVLADGCDLRVDVLLSLAGDATAFWREEIVFGRYGEPSGRCRSRFDATVDGVPLLRQEVTAGDPALHGSPAVFASARCAGSTLLVGDLPREVHLAEGCAVLPLAGPGTLVSALAADTVELRRRLEWGERLADKSLP</sequence>